<name>A0ABV9YBB5_9PSEU</name>
<dbReference type="EMBL" id="JBHSJB010000037">
    <property type="protein sequence ID" value="MFC5059139.1"/>
    <property type="molecule type" value="Genomic_DNA"/>
</dbReference>
<keyword evidence="6" id="KW-1185">Reference proteome</keyword>
<dbReference type="Pfam" id="PF04183">
    <property type="entry name" value="IucA_IucC"/>
    <property type="match status" value="1"/>
</dbReference>
<feature type="domain" description="Aerobactin siderophore biosynthesis IucA/IucC-like C-terminal" evidence="4">
    <location>
        <begin position="399"/>
        <end position="548"/>
    </location>
</feature>
<dbReference type="Pfam" id="PF06276">
    <property type="entry name" value="FhuF"/>
    <property type="match status" value="1"/>
</dbReference>
<organism evidence="5 6">
    <name type="scientific">Saccharothrix xinjiangensis</name>
    <dbReference type="NCBI Taxonomy" id="204798"/>
    <lineage>
        <taxon>Bacteria</taxon>
        <taxon>Bacillati</taxon>
        <taxon>Actinomycetota</taxon>
        <taxon>Actinomycetes</taxon>
        <taxon>Pseudonocardiales</taxon>
        <taxon>Pseudonocardiaceae</taxon>
        <taxon>Saccharothrix</taxon>
    </lineage>
</organism>
<dbReference type="InterPro" id="IPR007310">
    <property type="entry name" value="Aerobactin_biosyn_IucA/IucC_N"/>
</dbReference>
<proteinExistence type="inferred from homology"/>
<accession>A0ABV9YBB5</accession>
<sequence>MTDLWRECSAALLAKAIGELCFEGLLTPSGGPAGYELRFDDAVYAFEARRTAFGGWAVTPGSVRRGAAGILGDDVVEPCDDVQRFVVDAFRSLGVDPATTAGFLAEVTSTLAADAHLAATSRPVAELAGLPQAELDGHLTGHPWLIANKGRVGFSADDVARHAPESRTPVRLPWLAVHRGLAEFRGTPELSELAVRGHELDAATVERFTDVLREAGVEPSAYVWLPVHPWQLDHVVRVLWAPELALGRIVELGEAPDWYLPTQSVRSMSNVDAPGRYQVKLPLKVLNTSVYRGIPPHCTVNAPVVTQWLRGLWGADEHIASWGTQLLGEVASVTVRHPQLSRAGEVPYQWLETLGCIWREPVALGEGERAWSLAALLHVDREGRPLVLEYVGDADPAVWFAALLRALLRPLIHFLYTYGVTFNPHGENVVVVVDPSGSPVRVALLDLVDDVNVSVDRVPARGLEPDSDAPVLPRKPWAVLRQYVVDALLVGVFRPLSSLYPLPEERFWGMVRGEVEAYRSRFPGVAGRMEEGSLTCAEFLRYPLNSYRVTLGYRDLAARPPVPGAGTVPNPLHGVEPVLPVDGW</sequence>
<evidence type="ECO:0000313" key="6">
    <source>
        <dbReference type="Proteomes" id="UP001595833"/>
    </source>
</evidence>
<protein>
    <submittedName>
        <fullName evidence="5">IucA/IucC family protein</fullName>
    </submittedName>
</protein>
<feature type="domain" description="Aerobactin siderophore biosynthesis IucA/IucC N-terminal" evidence="3">
    <location>
        <begin position="134"/>
        <end position="378"/>
    </location>
</feature>
<reference evidence="6" key="1">
    <citation type="journal article" date="2019" name="Int. J. Syst. Evol. Microbiol.">
        <title>The Global Catalogue of Microorganisms (GCM) 10K type strain sequencing project: providing services to taxonomists for standard genome sequencing and annotation.</title>
        <authorList>
            <consortium name="The Broad Institute Genomics Platform"/>
            <consortium name="The Broad Institute Genome Sequencing Center for Infectious Disease"/>
            <person name="Wu L."/>
            <person name="Ma J."/>
        </authorList>
    </citation>
    <scope>NUCLEOTIDE SEQUENCE [LARGE SCALE GENOMIC DNA]</scope>
    <source>
        <strain evidence="6">KCTC 12848</strain>
    </source>
</reference>
<comment type="caution">
    <text evidence="5">The sequence shown here is derived from an EMBL/GenBank/DDBJ whole genome shotgun (WGS) entry which is preliminary data.</text>
</comment>
<comment type="similarity">
    <text evidence="2">Belongs to the IucA/IucC family.</text>
</comment>
<dbReference type="PANTHER" id="PTHR34384">
    <property type="entry name" value="L-2,3-DIAMINOPROPANOATE--CITRATE LIGASE"/>
    <property type="match status" value="1"/>
</dbReference>
<evidence type="ECO:0000256" key="1">
    <source>
        <dbReference type="ARBA" id="ARBA00004924"/>
    </source>
</evidence>
<dbReference type="Gene3D" id="3.30.310.280">
    <property type="match status" value="1"/>
</dbReference>
<dbReference type="Gene3D" id="1.10.510.40">
    <property type="match status" value="1"/>
</dbReference>
<dbReference type="RefSeq" id="WP_344039234.1">
    <property type="nucleotide sequence ID" value="NZ_BAAAKE010000015.1"/>
</dbReference>
<dbReference type="Gene3D" id="6.10.250.3370">
    <property type="match status" value="1"/>
</dbReference>
<evidence type="ECO:0000313" key="5">
    <source>
        <dbReference type="EMBL" id="MFC5059139.1"/>
    </source>
</evidence>
<gene>
    <name evidence="5" type="ORF">ACFPFM_35950</name>
</gene>
<evidence type="ECO:0000259" key="4">
    <source>
        <dbReference type="Pfam" id="PF06276"/>
    </source>
</evidence>
<evidence type="ECO:0000256" key="2">
    <source>
        <dbReference type="ARBA" id="ARBA00007832"/>
    </source>
</evidence>
<dbReference type="Proteomes" id="UP001595833">
    <property type="component" value="Unassembled WGS sequence"/>
</dbReference>
<comment type="pathway">
    <text evidence="1">Siderophore biosynthesis.</text>
</comment>
<dbReference type="InterPro" id="IPR037455">
    <property type="entry name" value="LucA/IucC-like"/>
</dbReference>
<dbReference type="InterPro" id="IPR022770">
    <property type="entry name" value="IucA/IucC-like_C"/>
</dbReference>
<evidence type="ECO:0000259" key="3">
    <source>
        <dbReference type="Pfam" id="PF04183"/>
    </source>
</evidence>